<dbReference type="Pfam" id="PF01793">
    <property type="entry name" value="Glyco_transf_15"/>
    <property type="match status" value="1"/>
</dbReference>
<keyword evidence="5" id="KW-1185">Reference proteome</keyword>
<evidence type="ECO:0000313" key="5">
    <source>
        <dbReference type="Proteomes" id="UP000800200"/>
    </source>
</evidence>
<evidence type="ECO:0000313" key="4">
    <source>
        <dbReference type="EMBL" id="KAF2189289.1"/>
    </source>
</evidence>
<keyword evidence="2" id="KW-0328">Glycosyltransferase</keyword>
<evidence type="ECO:0000256" key="3">
    <source>
        <dbReference type="ARBA" id="ARBA00022679"/>
    </source>
</evidence>
<gene>
    <name evidence="4" type="ORF">K469DRAFT_563658</name>
</gene>
<organism evidence="4 5">
    <name type="scientific">Zopfia rhizophila CBS 207.26</name>
    <dbReference type="NCBI Taxonomy" id="1314779"/>
    <lineage>
        <taxon>Eukaryota</taxon>
        <taxon>Fungi</taxon>
        <taxon>Dikarya</taxon>
        <taxon>Ascomycota</taxon>
        <taxon>Pezizomycotina</taxon>
        <taxon>Dothideomycetes</taxon>
        <taxon>Dothideomycetes incertae sedis</taxon>
        <taxon>Zopfiaceae</taxon>
        <taxon>Zopfia</taxon>
    </lineage>
</organism>
<dbReference type="InterPro" id="IPR029044">
    <property type="entry name" value="Nucleotide-diphossugar_trans"/>
</dbReference>
<dbReference type="EMBL" id="ML994621">
    <property type="protein sequence ID" value="KAF2189289.1"/>
    <property type="molecule type" value="Genomic_DNA"/>
</dbReference>
<dbReference type="PANTHER" id="PTHR31121">
    <property type="entry name" value="ALPHA-1,2 MANNOSYLTRANSFERASE KTR1"/>
    <property type="match status" value="1"/>
</dbReference>
<dbReference type="PANTHER" id="PTHR31121:SF2">
    <property type="entry name" value="MANNOSYLTRANSFERASE KTR5-RELATED"/>
    <property type="match status" value="1"/>
</dbReference>
<evidence type="ECO:0000256" key="1">
    <source>
        <dbReference type="ARBA" id="ARBA00007677"/>
    </source>
</evidence>
<dbReference type="GO" id="GO:0016020">
    <property type="term" value="C:membrane"/>
    <property type="evidence" value="ECO:0007669"/>
    <property type="project" value="InterPro"/>
</dbReference>
<dbReference type="OrthoDB" id="439943at2759"/>
<dbReference type="AlphaFoldDB" id="A0A6A6EFG3"/>
<dbReference type="GO" id="GO:0006487">
    <property type="term" value="P:protein N-linked glycosylation"/>
    <property type="evidence" value="ECO:0007669"/>
    <property type="project" value="TreeGrafter"/>
</dbReference>
<name>A0A6A6EFG3_9PEZI</name>
<proteinExistence type="inferred from homology"/>
<keyword evidence="3 4" id="KW-0808">Transferase</keyword>
<dbReference type="SUPFAM" id="SSF53448">
    <property type="entry name" value="Nucleotide-diphospho-sugar transferases"/>
    <property type="match status" value="1"/>
</dbReference>
<reference evidence="4" key="1">
    <citation type="journal article" date="2020" name="Stud. Mycol.">
        <title>101 Dothideomycetes genomes: a test case for predicting lifestyles and emergence of pathogens.</title>
        <authorList>
            <person name="Haridas S."/>
            <person name="Albert R."/>
            <person name="Binder M."/>
            <person name="Bloem J."/>
            <person name="Labutti K."/>
            <person name="Salamov A."/>
            <person name="Andreopoulos B."/>
            <person name="Baker S."/>
            <person name="Barry K."/>
            <person name="Bills G."/>
            <person name="Bluhm B."/>
            <person name="Cannon C."/>
            <person name="Castanera R."/>
            <person name="Culley D."/>
            <person name="Daum C."/>
            <person name="Ezra D."/>
            <person name="Gonzalez J."/>
            <person name="Henrissat B."/>
            <person name="Kuo A."/>
            <person name="Liang C."/>
            <person name="Lipzen A."/>
            <person name="Lutzoni F."/>
            <person name="Magnuson J."/>
            <person name="Mondo S."/>
            <person name="Nolan M."/>
            <person name="Ohm R."/>
            <person name="Pangilinan J."/>
            <person name="Park H.-J."/>
            <person name="Ramirez L."/>
            <person name="Alfaro M."/>
            <person name="Sun H."/>
            <person name="Tritt A."/>
            <person name="Yoshinaga Y."/>
            <person name="Zwiers L.-H."/>
            <person name="Turgeon B."/>
            <person name="Goodwin S."/>
            <person name="Spatafora J."/>
            <person name="Crous P."/>
            <person name="Grigoriev I."/>
        </authorList>
    </citation>
    <scope>NUCLEOTIDE SEQUENCE</scope>
    <source>
        <strain evidence="4">CBS 207.26</strain>
    </source>
</reference>
<dbReference type="GO" id="GO:0000026">
    <property type="term" value="F:alpha-1,2-mannosyltransferase activity"/>
    <property type="evidence" value="ECO:0007669"/>
    <property type="project" value="TreeGrafter"/>
</dbReference>
<comment type="similarity">
    <text evidence="1">Belongs to the glycosyltransferase 15 family.</text>
</comment>
<dbReference type="GO" id="GO:0005794">
    <property type="term" value="C:Golgi apparatus"/>
    <property type="evidence" value="ECO:0007669"/>
    <property type="project" value="TreeGrafter"/>
</dbReference>
<dbReference type="GO" id="GO:0000032">
    <property type="term" value="P:cell wall mannoprotein biosynthetic process"/>
    <property type="evidence" value="ECO:0007669"/>
    <property type="project" value="TreeGrafter"/>
</dbReference>
<protein>
    <submittedName>
        <fullName evidence="4">Glycosyltransferase family 15 protein</fullName>
    </submittedName>
</protein>
<accession>A0A6A6EFG3</accession>
<dbReference type="Gene3D" id="3.90.550.10">
    <property type="entry name" value="Spore Coat Polysaccharide Biosynthesis Protein SpsA, Chain A"/>
    <property type="match status" value="1"/>
</dbReference>
<evidence type="ECO:0000256" key="2">
    <source>
        <dbReference type="ARBA" id="ARBA00022676"/>
    </source>
</evidence>
<dbReference type="InterPro" id="IPR002685">
    <property type="entry name" value="Glyco_trans_15"/>
</dbReference>
<sequence>MLWPRQHYWSNFEIADMDFFRSREYRELFDFLDGKGGFYFERASEINSWGDASIHSLAAALFLPPHQLHHFQDFGYFHEPWRVCPANARGARISGPTGPCGLRGAIFIECPPVSIRRLTSLVSNRNGRRNGILEEQGYKKSEIYVSKIIPWSRSMWTTSAGTQ</sequence>
<dbReference type="Proteomes" id="UP000800200">
    <property type="component" value="Unassembled WGS sequence"/>
</dbReference>